<accession>A0AAV1TBN7</accession>
<reference evidence="1" key="1">
    <citation type="submission" date="2024-01" db="EMBL/GenBank/DDBJ databases">
        <authorList>
            <person name="Webb A."/>
        </authorList>
    </citation>
    <scope>NUCLEOTIDE SEQUENCE</scope>
    <source>
        <strain evidence="1">Pm1</strain>
    </source>
</reference>
<organism evidence="1 2">
    <name type="scientific">Peronospora matthiolae</name>
    <dbReference type="NCBI Taxonomy" id="2874970"/>
    <lineage>
        <taxon>Eukaryota</taxon>
        <taxon>Sar</taxon>
        <taxon>Stramenopiles</taxon>
        <taxon>Oomycota</taxon>
        <taxon>Peronosporomycetes</taxon>
        <taxon>Peronosporales</taxon>
        <taxon>Peronosporaceae</taxon>
        <taxon>Peronospora</taxon>
    </lineage>
</organism>
<protein>
    <submittedName>
        <fullName evidence="1">Uncharacterized protein</fullName>
    </submittedName>
</protein>
<dbReference type="AlphaFoldDB" id="A0AAV1TBN7"/>
<sequence>MICSPRSHFQWSTPRPRGSAFLFPDMPLGVLTAV</sequence>
<gene>
    <name evidence="1" type="ORF">PM001_LOCUS3718</name>
</gene>
<dbReference type="Proteomes" id="UP001162060">
    <property type="component" value="Unassembled WGS sequence"/>
</dbReference>
<comment type="caution">
    <text evidence="1">The sequence shown here is derived from an EMBL/GenBank/DDBJ whole genome shotgun (WGS) entry which is preliminary data.</text>
</comment>
<name>A0AAV1TBN7_9STRA</name>
<proteinExistence type="predicted"/>
<evidence type="ECO:0000313" key="1">
    <source>
        <dbReference type="EMBL" id="CAK7908390.1"/>
    </source>
</evidence>
<evidence type="ECO:0000313" key="2">
    <source>
        <dbReference type="Proteomes" id="UP001162060"/>
    </source>
</evidence>
<dbReference type="EMBL" id="CAKLBY020000035">
    <property type="protein sequence ID" value="CAK7908390.1"/>
    <property type="molecule type" value="Genomic_DNA"/>
</dbReference>